<dbReference type="RefSeq" id="WP_187719089.1">
    <property type="nucleotide sequence ID" value="NZ_JACTAH010000002.1"/>
</dbReference>
<comment type="caution">
    <text evidence="6">The sequence shown here is derived from an EMBL/GenBank/DDBJ whole genome shotgun (WGS) entry which is preliminary data.</text>
</comment>
<keyword evidence="2" id="KW-0229">DNA integration</keyword>
<keyword evidence="3" id="KW-0238">DNA-binding</keyword>
<evidence type="ECO:0000256" key="1">
    <source>
        <dbReference type="ARBA" id="ARBA00008857"/>
    </source>
</evidence>
<dbReference type="InterPro" id="IPR013762">
    <property type="entry name" value="Integrase-like_cat_sf"/>
</dbReference>
<dbReference type="Gene3D" id="1.10.443.10">
    <property type="entry name" value="Intergrase catalytic core"/>
    <property type="match status" value="1"/>
</dbReference>
<evidence type="ECO:0000313" key="7">
    <source>
        <dbReference type="Proteomes" id="UP000603602"/>
    </source>
</evidence>
<evidence type="ECO:0000256" key="2">
    <source>
        <dbReference type="ARBA" id="ARBA00022908"/>
    </source>
</evidence>
<proteinExistence type="inferred from homology"/>
<dbReference type="PROSITE" id="PS51898">
    <property type="entry name" value="TYR_RECOMBINASE"/>
    <property type="match status" value="1"/>
</dbReference>
<reference evidence="7" key="1">
    <citation type="submission" date="2023-07" db="EMBL/GenBank/DDBJ databases">
        <title>Thauera sp. CAU 1555 isolated from sand of Yaerae Beach.</title>
        <authorList>
            <person name="Kim W."/>
        </authorList>
    </citation>
    <scope>NUCLEOTIDE SEQUENCE [LARGE SCALE GENOMIC DNA]</scope>
    <source>
        <strain evidence="7">CAU 1555</strain>
    </source>
</reference>
<dbReference type="EMBL" id="JACYTO010000002">
    <property type="protein sequence ID" value="MBD8504333.1"/>
    <property type="molecule type" value="Genomic_DNA"/>
</dbReference>
<dbReference type="CDD" id="cd00397">
    <property type="entry name" value="DNA_BRE_C"/>
    <property type="match status" value="1"/>
</dbReference>
<dbReference type="Proteomes" id="UP000603602">
    <property type="component" value="Unassembled WGS sequence"/>
</dbReference>
<accession>A0ABR9BDA9</accession>
<evidence type="ECO:0000313" key="6">
    <source>
        <dbReference type="EMBL" id="MBD8504333.1"/>
    </source>
</evidence>
<dbReference type="InterPro" id="IPR050090">
    <property type="entry name" value="Tyrosine_recombinase_XerCD"/>
</dbReference>
<feature type="domain" description="Tyr recombinase" evidence="5">
    <location>
        <begin position="194"/>
        <end position="413"/>
    </location>
</feature>
<comment type="similarity">
    <text evidence="1">Belongs to the 'phage' integrase family.</text>
</comment>
<dbReference type="InterPro" id="IPR002104">
    <property type="entry name" value="Integrase_catalytic"/>
</dbReference>
<keyword evidence="4" id="KW-0233">DNA recombination</keyword>
<protein>
    <submittedName>
        <fullName evidence="6">Site-specific integrase</fullName>
    </submittedName>
</protein>
<evidence type="ECO:0000259" key="5">
    <source>
        <dbReference type="PROSITE" id="PS51898"/>
    </source>
</evidence>
<dbReference type="SUPFAM" id="SSF56349">
    <property type="entry name" value="DNA breaking-rejoining enzymes"/>
    <property type="match status" value="1"/>
</dbReference>
<name>A0ABR9BDA9_9RHOO</name>
<dbReference type="PANTHER" id="PTHR30349:SF41">
    <property type="entry name" value="INTEGRASE_RECOMBINASE PROTEIN MJ0367-RELATED"/>
    <property type="match status" value="1"/>
</dbReference>
<evidence type="ECO:0000256" key="4">
    <source>
        <dbReference type="ARBA" id="ARBA00023172"/>
    </source>
</evidence>
<dbReference type="PANTHER" id="PTHR30349">
    <property type="entry name" value="PHAGE INTEGRASE-RELATED"/>
    <property type="match status" value="1"/>
</dbReference>
<dbReference type="Pfam" id="PF00589">
    <property type="entry name" value="Phage_integrase"/>
    <property type="match status" value="1"/>
</dbReference>
<organism evidence="6 7">
    <name type="scientific">Thauera sedimentorum</name>
    <dbReference type="NCBI Taxonomy" id="2767595"/>
    <lineage>
        <taxon>Bacteria</taxon>
        <taxon>Pseudomonadati</taxon>
        <taxon>Pseudomonadota</taxon>
        <taxon>Betaproteobacteria</taxon>
        <taxon>Rhodocyclales</taxon>
        <taxon>Zoogloeaceae</taxon>
        <taxon>Thauera</taxon>
    </lineage>
</organism>
<gene>
    <name evidence="6" type="ORF">IFO67_15685</name>
</gene>
<sequence>MLNPLAVRTIVLVSGERFPVLVSRATGEPVFEPTVYSINELRATNKAANTIEHALRSVMLLLFFLDVRNIDLAQRMREGRVLDVGEIDALSALCREPTGGVLLAAAGIQQQSSQRVAHAALEKVRNNPKRHSAKQVCSATAANRIRAIRDYLGWLVNGYLSRQGGPAALEAAWMRCRFTLDARVPGKRNRDSIGQREGLPPDVLKRLLTVASPDAAENPWRSRHAKVRNYLLIRWLSDLGLRRGELLNVKISDIDFRAEQVTIARRSDDPGDPRRHQPLVKTRDRIIPLSAQLCSLTLSYVTSIRSQLRGARRHEFLIVADRSGAPMSLSALNDVFAGVRRAFPGEFQNLEPHVLRHTWNDRFSEAMDKAGVTPDDEHQMRAFLMGWSPTSKTAHTYTRRHTRRKARTVSLAMQTVQFERAKK</sequence>
<keyword evidence="7" id="KW-1185">Reference proteome</keyword>
<dbReference type="InterPro" id="IPR011010">
    <property type="entry name" value="DNA_brk_join_enz"/>
</dbReference>
<evidence type="ECO:0000256" key="3">
    <source>
        <dbReference type="ARBA" id="ARBA00023125"/>
    </source>
</evidence>